<proteinExistence type="predicted"/>
<evidence type="ECO:0000313" key="2">
    <source>
        <dbReference type="Proteomes" id="UP001152795"/>
    </source>
</evidence>
<dbReference type="AlphaFoldDB" id="A0A7D9JZ76"/>
<accession>A0A7D9JZ76</accession>
<dbReference type="EMBL" id="CACRXK020023891">
    <property type="protein sequence ID" value="CAB4038172.1"/>
    <property type="molecule type" value="Genomic_DNA"/>
</dbReference>
<dbReference type="Proteomes" id="UP001152795">
    <property type="component" value="Unassembled WGS sequence"/>
</dbReference>
<evidence type="ECO:0000313" key="1">
    <source>
        <dbReference type="EMBL" id="CAB4038172.1"/>
    </source>
</evidence>
<keyword evidence="2" id="KW-1185">Reference proteome</keyword>
<protein>
    <submittedName>
        <fullName evidence="1">Uncharacterized protein</fullName>
    </submittedName>
</protein>
<name>A0A7D9JZ76_PARCT</name>
<reference evidence="1" key="1">
    <citation type="submission" date="2020-04" db="EMBL/GenBank/DDBJ databases">
        <authorList>
            <person name="Alioto T."/>
            <person name="Alioto T."/>
            <person name="Gomez Garrido J."/>
        </authorList>
    </citation>
    <scope>NUCLEOTIDE SEQUENCE</scope>
    <source>
        <strain evidence="1">A484AB</strain>
    </source>
</reference>
<feature type="non-terminal residue" evidence="1">
    <location>
        <position position="1"/>
    </location>
</feature>
<sequence>VSMYKQCLTYAWHLSFNSNLIEWTKRQELESEMCTQNETGTTSINVRSIHRNGLGKIIMKYDQEIKNKTAPCELNAAKANNRCLTDVINVFKCTQITQKIKLHIPGTTKMKTDTIIV</sequence>
<organism evidence="1 2">
    <name type="scientific">Paramuricea clavata</name>
    <name type="common">Red gorgonian</name>
    <name type="synonym">Violescent sea-whip</name>
    <dbReference type="NCBI Taxonomy" id="317549"/>
    <lineage>
        <taxon>Eukaryota</taxon>
        <taxon>Metazoa</taxon>
        <taxon>Cnidaria</taxon>
        <taxon>Anthozoa</taxon>
        <taxon>Octocorallia</taxon>
        <taxon>Malacalcyonacea</taxon>
        <taxon>Plexauridae</taxon>
        <taxon>Paramuricea</taxon>
    </lineage>
</organism>
<gene>
    <name evidence="1" type="ORF">PACLA_8A034879</name>
</gene>
<feature type="non-terminal residue" evidence="1">
    <location>
        <position position="117"/>
    </location>
</feature>
<comment type="caution">
    <text evidence="1">The sequence shown here is derived from an EMBL/GenBank/DDBJ whole genome shotgun (WGS) entry which is preliminary data.</text>
</comment>